<dbReference type="PROSITE" id="PS00455">
    <property type="entry name" value="AMP_BINDING"/>
    <property type="match status" value="1"/>
</dbReference>
<evidence type="ECO:0000313" key="2">
    <source>
        <dbReference type="EMBL" id="RBM04027.1"/>
    </source>
</evidence>
<evidence type="ECO:0000259" key="1">
    <source>
        <dbReference type="Pfam" id="PF00501"/>
    </source>
</evidence>
<dbReference type="GO" id="GO:0016878">
    <property type="term" value="F:acid-thiol ligase activity"/>
    <property type="evidence" value="ECO:0007669"/>
    <property type="project" value="UniProtKB-ARBA"/>
</dbReference>
<organism evidence="2 3">
    <name type="scientific">Glutamicibacter soli</name>
    <dbReference type="NCBI Taxonomy" id="453836"/>
    <lineage>
        <taxon>Bacteria</taxon>
        <taxon>Bacillati</taxon>
        <taxon>Actinomycetota</taxon>
        <taxon>Actinomycetes</taxon>
        <taxon>Micrococcales</taxon>
        <taxon>Micrococcaceae</taxon>
        <taxon>Glutamicibacter</taxon>
    </lineage>
</organism>
<reference evidence="2 3" key="1">
    <citation type="submission" date="2018-01" db="EMBL/GenBank/DDBJ databases">
        <title>Glutamicibacter soli strain NHPC-3 Whole genome sequence and assembly.</title>
        <authorList>
            <person name="Choudhury P."/>
            <person name="Gupta D."/>
            <person name="Sengupta K."/>
            <person name="Jawed A."/>
            <person name="Sultana N."/>
            <person name="Saha P."/>
        </authorList>
    </citation>
    <scope>NUCLEOTIDE SEQUENCE [LARGE SCALE GENOMIC DNA]</scope>
    <source>
        <strain evidence="2 3">NHPC-3</strain>
    </source>
</reference>
<accession>A0A365YNS2</accession>
<dbReference type="SUPFAM" id="SSF56801">
    <property type="entry name" value="Acetyl-CoA synthetase-like"/>
    <property type="match status" value="1"/>
</dbReference>
<dbReference type="PANTHER" id="PTHR43767">
    <property type="entry name" value="LONG-CHAIN-FATTY-ACID--COA LIGASE"/>
    <property type="match status" value="1"/>
</dbReference>
<gene>
    <name evidence="2" type="ORF">C1H84_01640</name>
</gene>
<dbReference type="Gene3D" id="3.30.300.30">
    <property type="match status" value="1"/>
</dbReference>
<proteinExistence type="predicted"/>
<dbReference type="InterPro" id="IPR045851">
    <property type="entry name" value="AMP-bd_C_sf"/>
</dbReference>
<dbReference type="RefSeq" id="WP_113606376.1">
    <property type="nucleotide sequence ID" value="NZ_CM125969.1"/>
</dbReference>
<dbReference type="PANTHER" id="PTHR43767:SF1">
    <property type="entry name" value="NONRIBOSOMAL PEPTIDE SYNTHASE PES1 (EUROFUNG)-RELATED"/>
    <property type="match status" value="1"/>
</dbReference>
<dbReference type="EMBL" id="POAF01000001">
    <property type="protein sequence ID" value="RBM04027.1"/>
    <property type="molecule type" value="Genomic_DNA"/>
</dbReference>
<dbReference type="InterPro" id="IPR042099">
    <property type="entry name" value="ANL_N_sf"/>
</dbReference>
<dbReference type="InterPro" id="IPR020845">
    <property type="entry name" value="AMP-binding_CS"/>
</dbReference>
<dbReference type="Proteomes" id="UP000252167">
    <property type="component" value="Unassembled WGS sequence"/>
</dbReference>
<sequence length="479" mass="50391">MDLSLAVEHWARSTPDRIAVASAKEELTFGQLMLRAQGLSTRLRRHPGLRVGIHTQDPVAMAVGFHAAVLAGKSLVVLDPAWPQEQLAATARRLGAALVVTAPEHAAVLQNLGFSTHSVPVDGAGPLHPVRPASAERELLVICTSGSSGEPKAIVRSQGSWQQSLSSGAAILGAVPAALTLCPGPISHGLGLYALVESLHTGGTLLASGRWNTDTARTLLGRYACTRIVSVPTIIQRLLDASPDGALDSLTTVVSGGEPLPAPTVETIFTDTPATACTEYYGSSEHSLIAYRHREPGEEPAGNFIGIPFHGVKVHIHREEGASPGGAIFVDSPFNAEGYDSSGAVCINRCGASTSVGDLGRLLDDGRLELHGRGGAMLNLNGNNVHPGEIAQAFARLGLADVRIRMSLRGGSKTLLAYTCTEPQPGPELAGRLRELLPSYKIPRELVFLERWPMTSSGKIADAELPDSGIPDLAKVALR</sequence>
<name>A0A365YNS2_9MICC</name>
<protein>
    <recommendedName>
        <fullName evidence="1">AMP-dependent synthetase/ligase domain-containing protein</fullName>
    </recommendedName>
</protein>
<dbReference type="InterPro" id="IPR050237">
    <property type="entry name" value="ATP-dep_AMP-bd_enzyme"/>
</dbReference>
<comment type="caution">
    <text evidence="2">The sequence shown here is derived from an EMBL/GenBank/DDBJ whole genome shotgun (WGS) entry which is preliminary data.</text>
</comment>
<feature type="domain" description="AMP-dependent synthetase/ligase" evidence="1">
    <location>
        <begin position="8"/>
        <end position="339"/>
    </location>
</feature>
<dbReference type="AlphaFoldDB" id="A0A365YNS2"/>
<dbReference type="Gene3D" id="3.40.50.12780">
    <property type="entry name" value="N-terminal domain of ligase-like"/>
    <property type="match status" value="1"/>
</dbReference>
<dbReference type="InterPro" id="IPR000873">
    <property type="entry name" value="AMP-dep_synth/lig_dom"/>
</dbReference>
<evidence type="ECO:0000313" key="3">
    <source>
        <dbReference type="Proteomes" id="UP000252167"/>
    </source>
</evidence>
<dbReference type="Pfam" id="PF00501">
    <property type="entry name" value="AMP-binding"/>
    <property type="match status" value="1"/>
</dbReference>
<keyword evidence="3" id="KW-1185">Reference proteome</keyword>